<sequence length="211" mass="24414">MRIVKMKNSYEIYKELEALDLLGHRPAYWWPNAGTFEVVIGAILTQNTTWQNVEKSLANLQAHLTLEKLLTLDEETLKAHVYPSGFYNQKAPRLLALAHNIKEEFGTFKAFQTEVTRQWLLAQKGVGPETADSILCYGCFREEMVVDSYTKRLLKSHGITFGSYDIYKAYLENGIKEHFSEDIALHFARFHGMIVEYSKRMKKDLKDQSLK</sequence>
<dbReference type="PIRSF" id="PIRSF001435">
    <property type="entry name" value="Nth"/>
    <property type="match status" value="1"/>
</dbReference>
<keyword evidence="7" id="KW-0411">Iron-sulfur</keyword>
<keyword evidence="9" id="KW-0326">Glycosidase</keyword>
<dbReference type="AlphaFoldDB" id="A0A151CE50"/>
<evidence type="ECO:0000256" key="7">
    <source>
        <dbReference type="ARBA" id="ARBA00023014"/>
    </source>
</evidence>
<dbReference type="GO" id="GO:0003677">
    <property type="term" value="F:DNA binding"/>
    <property type="evidence" value="ECO:0007669"/>
    <property type="project" value="InterPro"/>
</dbReference>
<comment type="similarity">
    <text evidence="1">Belongs to the Nth/MutY family.</text>
</comment>
<keyword evidence="3" id="KW-0479">Metal-binding</keyword>
<evidence type="ECO:0000256" key="9">
    <source>
        <dbReference type="ARBA" id="ARBA00023295"/>
    </source>
</evidence>
<keyword evidence="4" id="KW-0227">DNA damage</keyword>
<dbReference type="GO" id="GO:0046872">
    <property type="term" value="F:metal ion binding"/>
    <property type="evidence" value="ECO:0007669"/>
    <property type="project" value="UniProtKB-KW"/>
</dbReference>
<dbReference type="GO" id="GO:0051539">
    <property type="term" value="F:4 iron, 4 sulfur cluster binding"/>
    <property type="evidence" value="ECO:0007669"/>
    <property type="project" value="UniProtKB-KW"/>
</dbReference>
<evidence type="ECO:0000313" key="11">
    <source>
        <dbReference type="EMBL" id="KYJ85767.1"/>
    </source>
</evidence>
<feature type="domain" description="HhH-GPD" evidence="10">
    <location>
        <begin position="44"/>
        <end position="189"/>
    </location>
</feature>
<dbReference type="InterPro" id="IPR011257">
    <property type="entry name" value="DNA_glycosylase"/>
</dbReference>
<dbReference type="EMBL" id="LNKT01000067">
    <property type="protein sequence ID" value="KYJ85767.1"/>
    <property type="molecule type" value="Genomic_DNA"/>
</dbReference>
<keyword evidence="8" id="KW-0234">DNA repair</keyword>
<evidence type="ECO:0000256" key="2">
    <source>
        <dbReference type="ARBA" id="ARBA00022485"/>
    </source>
</evidence>
<evidence type="ECO:0000256" key="1">
    <source>
        <dbReference type="ARBA" id="ARBA00008343"/>
    </source>
</evidence>
<dbReference type="GO" id="GO:0006284">
    <property type="term" value="P:base-excision repair"/>
    <property type="evidence" value="ECO:0007669"/>
    <property type="project" value="InterPro"/>
</dbReference>
<dbReference type="PANTHER" id="PTHR10359">
    <property type="entry name" value="A/G-SPECIFIC ADENINE GLYCOSYLASE/ENDONUCLEASE III"/>
    <property type="match status" value="1"/>
</dbReference>
<comment type="caution">
    <text evidence="11">The sequence shown here is derived from an EMBL/GenBank/DDBJ whole genome shotgun (WGS) entry which is preliminary data.</text>
</comment>
<dbReference type="SUPFAM" id="SSF48150">
    <property type="entry name" value="DNA-glycosylase"/>
    <property type="match status" value="1"/>
</dbReference>
<dbReference type="CDD" id="cd00056">
    <property type="entry name" value="ENDO3c"/>
    <property type="match status" value="1"/>
</dbReference>
<evidence type="ECO:0000259" key="10">
    <source>
        <dbReference type="SMART" id="SM00478"/>
    </source>
</evidence>
<dbReference type="Gene3D" id="1.10.1670.10">
    <property type="entry name" value="Helix-hairpin-Helix base-excision DNA repair enzymes (C-terminal)"/>
    <property type="match status" value="1"/>
</dbReference>
<keyword evidence="12" id="KW-1185">Reference proteome</keyword>
<evidence type="ECO:0000256" key="8">
    <source>
        <dbReference type="ARBA" id="ARBA00023204"/>
    </source>
</evidence>
<reference evidence="11 12" key="1">
    <citation type="submission" date="2015-11" db="EMBL/GenBank/DDBJ databases">
        <title>Draft genome of Sulfurovum riftiae 1812E, a member of the Epsilonproteobacteria isolated from the tube of the deep-sea hydrothermal vent tubewom Riftia pachyptila.</title>
        <authorList>
            <person name="Vetriani C."/>
            <person name="Giovannelli D."/>
        </authorList>
    </citation>
    <scope>NUCLEOTIDE SEQUENCE [LARGE SCALE GENOMIC DNA]</scope>
    <source>
        <strain evidence="11 12">1812E</strain>
    </source>
</reference>
<dbReference type="Proteomes" id="UP000075359">
    <property type="component" value="Unassembled WGS sequence"/>
</dbReference>
<dbReference type="Pfam" id="PF00730">
    <property type="entry name" value="HhH-GPD"/>
    <property type="match status" value="1"/>
</dbReference>
<dbReference type="Gene3D" id="1.10.340.30">
    <property type="entry name" value="Hypothetical protein, domain 2"/>
    <property type="match status" value="1"/>
</dbReference>
<dbReference type="InterPro" id="IPR003265">
    <property type="entry name" value="HhH-GPD_domain"/>
</dbReference>
<organism evidence="11 12">
    <name type="scientific">Sulfurovum riftiae</name>
    <dbReference type="NCBI Taxonomy" id="1630136"/>
    <lineage>
        <taxon>Bacteria</taxon>
        <taxon>Pseudomonadati</taxon>
        <taxon>Campylobacterota</taxon>
        <taxon>Epsilonproteobacteria</taxon>
        <taxon>Campylobacterales</taxon>
        <taxon>Sulfurovaceae</taxon>
        <taxon>Sulfurovum</taxon>
    </lineage>
</organism>
<keyword evidence="6" id="KW-0408">Iron</keyword>
<gene>
    <name evidence="11" type="ORF">AS592_03235</name>
</gene>
<name>A0A151CE50_9BACT</name>
<evidence type="ECO:0000256" key="5">
    <source>
        <dbReference type="ARBA" id="ARBA00022801"/>
    </source>
</evidence>
<evidence type="ECO:0000256" key="4">
    <source>
        <dbReference type="ARBA" id="ARBA00022763"/>
    </source>
</evidence>
<accession>A0A151CE50</accession>
<keyword evidence="5" id="KW-0378">Hydrolase</keyword>
<evidence type="ECO:0000256" key="3">
    <source>
        <dbReference type="ARBA" id="ARBA00022723"/>
    </source>
</evidence>
<dbReference type="GO" id="GO:0019104">
    <property type="term" value="F:DNA N-glycosylase activity"/>
    <property type="evidence" value="ECO:0007669"/>
    <property type="project" value="UniProtKB-ARBA"/>
</dbReference>
<keyword evidence="2" id="KW-0004">4Fe-4S</keyword>
<dbReference type="NCBIfam" id="NF010494">
    <property type="entry name" value="PRK13913.1"/>
    <property type="match status" value="1"/>
</dbReference>
<dbReference type="InterPro" id="IPR023170">
    <property type="entry name" value="HhH_base_excis_C"/>
</dbReference>
<dbReference type="InterPro" id="IPR000445">
    <property type="entry name" value="HhH_motif"/>
</dbReference>
<dbReference type="SMART" id="SM00478">
    <property type="entry name" value="ENDO3c"/>
    <property type="match status" value="1"/>
</dbReference>
<dbReference type="PANTHER" id="PTHR10359:SF19">
    <property type="entry name" value="DNA REPAIR GLYCOSYLASE MJ1434-RELATED"/>
    <property type="match status" value="1"/>
</dbReference>
<dbReference type="Pfam" id="PF00633">
    <property type="entry name" value="HHH"/>
    <property type="match status" value="1"/>
</dbReference>
<evidence type="ECO:0000256" key="6">
    <source>
        <dbReference type="ARBA" id="ARBA00023004"/>
    </source>
</evidence>
<protein>
    <submittedName>
        <fullName evidence="11">3-methyladenine DNA glycosylase</fullName>
    </submittedName>
</protein>
<dbReference type="STRING" id="1630136.AS592_03235"/>
<evidence type="ECO:0000313" key="12">
    <source>
        <dbReference type="Proteomes" id="UP000075359"/>
    </source>
</evidence>
<proteinExistence type="inferred from homology"/>